<dbReference type="GO" id="GO:0003677">
    <property type="term" value="F:DNA binding"/>
    <property type="evidence" value="ECO:0007669"/>
    <property type="project" value="TreeGrafter"/>
</dbReference>
<evidence type="ECO:0000256" key="5">
    <source>
        <dbReference type="RuleBase" id="RU004182"/>
    </source>
</evidence>
<keyword evidence="8" id="KW-1185">Reference proteome</keyword>
<evidence type="ECO:0000256" key="3">
    <source>
        <dbReference type="ARBA" id="ARBA00022827"/>
    </source>
</evidence>
<dbReference type="eggNOG" id="COG0415">
    <property type="taxonomic scope" value="Bacteria"/>
</dbReference>
<dbReference type="SUPFAM" id="SSF48173">
    <property type="entry name" value="Cryptochrome/photolyase FAD-binding domain"/>
    <property type="match status" value="1"/>
</dbReference>
<dbReference type="InterPro" id="IPR036155">
    <property type="entry name" value="Crypto/Photolyase_N_sf"/>
</dbReference>
<keyword evidence="3 4" id="KW-0274">FAD</keyword>
<dbReference type="InterPro" id="IPR036134">
    <property type="entry name" value="Crypto/Photolyase_FAD-like_sf"/>
</dbReference>
<dbReference type="EMBL" id="ALYF01000008">
    <property type="protein sequence ID" value="EJW20572.1"/>
    <property type="molecule type" value="Genomic_DNA"/>
</dbReference>
<comment type="cofactor">
    <cofactor evidence="1">
        <name>(6R)-5,10-methylene-5,6,7,8-tetrahydrofolate</name>
        <dbReference type="ChEBI" id="CHEBI:15636"/>
    </cofactor>
</comment>
<reference evidence="7 8" key="1">
    <citation type="journal article" date="2012" name="J. Bacteriol.">
        <title>Genome Sequence of Strain IMCC14465, Isolated from the East Sea, Belonging to the PS1 Clade of Alphaproteobacteria.</title>
        <authorList>
            <person name="Yang S.J."/>
            <person name="Kang I."/>
            <person name="Cho J.C."/>
        </authorList>
    </citation>
    <scope>NUCLEOTIDE SEQUENCE [LARGE SCALE GENOMIC DNA]</scope>
    <source>
        <strain evidence="7 8">IMCC14465</strain>
    </source>
</reference>
<dbReference type="AlphaFoldDB" id="J9DUB1"/>
<dbReference type="Proteomes" id="UP000004836">
    <property type="component" value="Unassembled WGS sequence"/>
</dbReference>
<comment type="cofactor">
    <cofactor evidence="4">
        <name>FAD</name>
        <dbReference type="ChEBI" id="CHEBI:57692"/>
    </cofactor>
    <text evidence="4">Binds 1 FAD per subunit.</text>
</comment>
<dbReference type="PANTHER" id="PTHR11455:SF9">
    <property type="entry name" value="CRYPTOCHROME CIRCADIAN CLOCK 5 ISOFORM X1"/>
    <property type="match status" value="1"/>
</dbReference>
<keyword evidence="5" id="KW-0157">Chromophore</keyword>
<dbReference type="PROSITE" id="PS51645">
    <property type="entry name" value="PHR_CRY_ALPHA_BETA"/>
    <property type="match status" value="1"/>
</dbReference>
<keyword evidence="2 4" id="KW-0285">Flavoprotein</keyword>
<evidence type="ECO:0000256" key="1">
    <source>
        <dbReference type="ARBA" id="ARBA00001932"/>
    </source>
</evidence>
<evidence type="ECO:0000259" key="6">
    <source>
        <dbReference type="PROSITE" id="PS51645"/>
    </source>
</evidence>
<dbReference type="STRING" id="1220535.IMCC14465_16970"/>
<dbReference type="GO" id="GO:0071949">
    <property type="term" value="F:FAD binding"/>
    <property type="evidence" value="ECO:0007669"/>
    <property type="project" value="TreeGrafter"/>
</dbReference>
<dbReference type="PRINTS" id="PR00147">
    <property type="entry name" value="DNAPHOTLYASE"/>
</dbReference>
<organism evidence="7 8">
    <name type="scientific">alpha proteobacterium IMCC14465</name>
    <dbReference type="NCBI Taxonomy" id="1220535"/>
    <lineage>
        <taxon>Bacteria</taxon>
        <taxon>Pseudomonadati</taxon>
        <taxon>Pseudomonadota</taxon>
        <taxon>Alphaproteobacteria</taxon>
        <taxon>PS1 clade</taxon>
    </lineage>
</organism>
<dbReference type="InterPro" id="IPR005101">
    <property type="entry name" value="Cryptochr/Photolyase_FAD-bd"/>
</dbReference>
<evidence type="ECO:0000313" key="8">
    <source>
        <dbReference type="Proteomes" id="UP000004836"/>
    </source>
</evidence>
<accession>J9DUB1</accession>
<dbReference type="Gene3D" id="1.25.40.80">
    <property type="match status" value="1"/>
</dbReference>
<comment type="similarity">
    <text evidence="5">Belongs to the DNA photolyase family.</text>
</comment>
<dbReference type="InterPro" id="IPR006050">
    <property type="entry name" value="DNA_photolyase_N"/>
</dbReference>
<dbReference type="GO" id="GO:0003904">
    <property type="term" value="F:deoxyribodipyrimidine photo-lyase activity"/>
    <property type="evidence" value="ECO:0007669"/>
    <property type="project" value="TreeGrafter"/>
</dbReference>
<dbReference type="SUPFAM" id="SSF52425">
    <property type="entry name" value="Cryptochrome/photolyase, N-terminal domain"/>
    <property type="match status" value="1"/>
</dbReference>
<dbReference type="PANTHER" id="PTHR11455">
    <property type="entry name" value="CRYPTOCHROME"/>
    <property type="match status" value="1"/>
</dbReference>
<keyword evidence="7" id="KW-0456">Lyase</keyword>
<dbReference type="GO" id="GO:0009416">
    <property type="term" value="P:response to light stimulus"/>
    <property type="evidence" value="ECO:0007669"/>
    <property type="project" value="TreeGrafter"/>
</dbReference>
<evidence type="ECO:0000313" key="7">
    <source>
        <dbReference type="EMBL" id="EJW20572.1"/>
    </source>
</evidence>
<name>J9DUB1_9PROT</name>
<comment type="caution">
    <text evidence="7">The sequence shown here is derived from an EMBL/GenBank/DDBJ whole genome shotgun (WGS) entry which is preliminary data.</text>
</comment>
<proteinExistence type="inferred from homology"/>
<evidence type="ECO:0000256" key="4">
    <source>
        <dbReference type="PIRSR" id="PIRSR602081-1"/>
    </source>
</evidence>
<sequence length="516" mass="59365">MPKVDIVWFKRDLRVQDHAPLKAASMSGNGVLPLYVVEDDYWAQPFASERHWFFLETSLAELRKDCASLGMPLIVRAGDVCAVLADLKQTFDLQAVYAHEETGNGWTYERDKRVLRWCRDNNIQFNEFPSNGVVRRLANRDKWSLERNRRMAQDVVSVPNGIRPVDGIELGIIPDVKHVFKNPQAVHEVQQGGRKAGQGVVKSFVESRVSRYLTCLSAPGLSEQYASRLSPHLTWGTLSVKEVVKTLAHYKNKADPRELSASRRSLSAFQSRLSWRCHFIQKLEDQPSIETSCMHKFFEGMREGEHNQAFYDAWKNGMTGYPFIDACMRNLNHNGWITFRMRAMLVSFASYNLWLDWRKTGYHLAQVFTDYEPGIHYSQLQMQSGVTGINTVRIYNPIKQSMDHDSTGAFIRRWVPELQHVGSDWIHEPWKMDAAQQQKAQVKIGDSYPAPLNEHATAVKSARAKMADVFRREGFREDSKVVYDTLGSRRRQPKRTARTKKVKQAMQSKAQLSFFD</sequence>
<dbReference type="OrthoDB" id="9772484at2"/>
<feature type="binding site" evidence="4">
    <location>
        <position position="212"/>
    </location>
    <ligand>
        <name>FAD</name>
        <dbReference type="ChEBI" id="CHEBI:57692"/>
    </ligand>
</feature>
<feature type="domain" description="Photolyase/cryptochrome alpha/beta" evidence="6">
    <location>
        <begin position="3"/>
        <end position="133"/>
    </location>
</feature>
<dbReference type="InterPro" id="IPR014729">
    <property type="entry name" value="Rossmann-like_a/b/a_fold"/>
</dbReference>
<dbReference type="Gene3D" id="3.40.50.620">
    <property type="entry name" value="HUPs"/>
    <property type="match status" value="1"/>
</dbReference>
<dbReference type="Pfam" id="PF03441">
    <property type="entry name" value="FAD_binding_7"/>
    <property type="match status" value="1"/>
</dbReference>
<feature type="binding site" evidence="4">
    <location>
        <position position="269"/>
    </location>
    <ligand>
        <name>FAD</name>
        <dbReference type="ChEBI" id="CHEBI:57692"/>
    </ligand>
</feature>
<gene>
    <name evidence="7" type="ORF">IMCC14465_16970</name>
</gene>
<dbReference type="Pfam" id="PF00875">
    <property type="entry name" value="DNA_photolyase"/>
    <property type="match status" value="1"/>
</dbReference>
<dbReference type="PATRIC" id="fig|1220535.3.peg.1689"/>
<dbReference type="InterPro" id="IPR002081">
    <property type="entry name" value="Cryptochrome/DNA_photolyase_1"/>
</dbReference>
<dbReference type="Gene3D" id="1.10.579.10">
    <property type="entry name" value="DNA Cyclobutane Dipyrimidine Photolyase, subunit A, domain 3"/>
    <property type="match status" value="1"/>
</dbReference>
<evidence type="ECO:0000256" key="2">
    <source>
        <dbReference type="ARBA" id="ARBA00022630"/>
    </source>
</evidence>
<protein>
    <submittedName>
        <fullName evidence="7">Deoxyribodipyrimidine photolyase</fullName>
    </submittedName>
</protein>